<comment type="caution">
    <text evidence="1">The sequence shown here is derived from an EMBL/GenBank/DDBJ whole genome shotgun (WGS) entry which is preliminary data.</text>
</comment>
<evidence type="ECO:0000313" key="2">
    <source>
        <dbReference type="Proteomes" id="UP000287247"/>
    </source>
</evidence>
<dbReference type="AlphaFoldDB" id="A0A401IJ61"/>
<evidence type="ECO:0000313" key="1">
    <source>
        <dbReference type="EMBL" id="GBF81327.1"/>
    </source>
</evidence>
<sequence>MAVERWTDEMLDELASSVSQMRNSMTDMRDSITDVRDSMSDVRDSMDSLRITSQVLLQVAAQNQQKMNMFEQEIELMKQRQTETDQRFNILLEEVRYLIRGKQED</sequence>
<name>A0A401IJ61_APHSA</name>
<dbReference type="EMBL" id="BDQK01000013">
    <property type="protein sequence ID" value="GBF81327.1"/>
    <property type="molecule type" value="Genomic_DNA"/>
</dbReference>
<keyword evidence="2" id="KW-1185">Reference proteome</keyword>
<reference evidence="2" key="1">
    <citation type="submission" date="2017-05" db="EMBL/GenBank/DDBJ databases">
        <title>Physiological properties and genetic analysis related to exopolysaccharide production of fresh-water unicellular cyanobacterium Aphanothece sacrum, Suizenji Nori, that has been cultured as a food source in Japan.</title>
        <authorList>
            <person name="Kanesaki Y."/>
            <person name="Yoshikawa S."/>
            <person name="Ohki K."/>
        </authorList>
    </citation>
    <scope>NUCLEOTIDE SEQUENCE [LARGE SCALE GENOMIC DNA]</scope>
    <source>
        <strain evidence="2">FPU1</strain>
    </source>
</reference>
<dbReference type="Gene3D" id="1.10.287.950">
    <property type="entry name" value="Methyl-accepting chemotaxis protein"/>
    <property type="match status" value="1"/>
</dbReference>
<dbReference type="OrthoDB" id="427561at2"/>
<proteinExistence type="predicted"/>
<organism evidence="1 2">
    <name type="scientific">Aphanothece sacrum FPU1</name>
    <dbReference type="NCBI Taxonomy" id="1920663"/>
    <lineage>
        <taxon>Bacteria</taxon>
        <taxon>Bacillati</taxon>
        <taxon>Cyanobacteriota</taxon>
        <taxon>Cyanophyceae</taxon>
        <taxon>Oscillatoriophycideae</taxon>
        <taxon>Chroococcales</taxon>
        <taxon>Aphanothecaceae</taxon>
        <taxon>Aphanothece</taxon>
    </lineage>
</organism>
<accession>A0A401IJ61</accession>
<gene>
    <name evidence="1" type="ORF">AsFPU1_2740</name>
</gene>
<dbReference type="Proteomes" id="UP000287247">
    <property type="component" value="Unassembled WGS sequence"/>
</dbReference>
<dbReference type="RefSeq" id="WP_124976589.1">
    <property type="nucleotide sequence ID" value="NZ_BDQK01000013.1"/>
</dbReference>
<protein>
    <submittedName>
        <fullName evidence="1">PAS domain S-box protein</fullName>
    </submittedName>
</protein>